<dbReference type="Gene3D" id="3.30.110.170">
    <property type="entry name" value="Protein of unknown function (DUF541), domain 1"/>
    <property type="match status" value="1"/>
</dbReference>
<dbReference type="Pfam" id="PF04402">
    <property type="entry name" value="SIMPL"/>
    <property type="match status" value="1"/>
</dbReference>
<dbReference type="RefSeq" id="WP_167685529.1">
    <property type="nucleotide sequence ID" value="NZ_QHLQ01000023.1"/>
</dbReference>
<reference evidence="2 3" key="1">
    <citation type="submission" date="2018-05" db="EMBL/GenBank/DDBJ databases">
        <authorList>
            <person name="Zhang Y.-J."/>
        </authorList>
    </citation>
    <scope>NUCLEOTIDE SEQUENCE [LARGE SCALE GENOMIC DNA]</scope>
    <source>
        <strain evidence="2 3">CY04</strain>
    </source>
</reference>
<organism evidence="2 3">
    <name type="scientific">Parasedimentitalea denitrificans</name>
    <dbReference type="NCBI Taxonomy" id="2211118"/>
    <lineage>
        <taxon>Bacteria</taxon>
        <taxon>Pseudomonadati</taxon>
        <taxon>Pseudomonadota</taxon>
        <taxon>Alphaproteobacteria</taxon>
        <taxon>Rhodobacterales</taxon>
        <taxon>Paracoccaceae</taxon>
        <taxon>Parasedimentitalea</taxon>
    </lineage>
</organism>
<keyword evidence="3" id="KW-1185">Reference proteome</keyword>
<feature type="signal peptide" evidence="1">
    <location>
        <begin position="1"/>
        <end position="22"/>
    </location>
</feature>
<dbReference type="PANTHER" id="PTHR34387">
    <property type="entry name" value="SLR1258 PROTEIN"/>
    <property type="match status" value="1"/>
</dbReference>
<keyword evidence="1" id="KW-0732">Signal</keyword>
<name>A0ABX0WBC9_9RHOB</name>
<feature type="chain" id="PRO_5046325104" description="DUF541 domain-containing protein" evidence="1">
    <location>
        <begin position="23"/>
        <end position="240"/>
    </location>
</feature>
<accession>A0ABX0WBC9</accession>
<dbReference type="PANTHER" id="PTHR34387:SF1">
    <property type="entry name" value="PERIPLASMIC IMMUNOGENIC PROTEIN"/>
    <property type="match status" value="1"/>
</dbReference>
<dbReference type="EMBL" id="QHLQ01000023">
    <property type="protein sequence ID" value="NIZ62917.1"/>
    <property type="molecule type" value="Genomic_DNA"/>
</dbReference>
<dbReference type="InterPro" id="IPR052022">
    <property type="entry name" value="26kDa_periplasmic_antigen"/>
</dbReference>
<evidence type="ECO:0000256" key="1">
    <source>
        <dbReference type="SAM" id="SignalP"/>
    </source>
</evidence>
<proteinExistence type="predicted"/>
<dbReference type="Gene3D" id="3.30.70.2970">
    <property type="entry name" value="Protein of unknown function (DUF541), domain 2"/>
    <property type="match status" value="1"/>
</dbReference>
<comment type="caution">
    <text evidence="2">The sequence shown here is derived from an EMBL/GenBank/DDBJ whole genome shotgun (WGS) entry which is preliminary data.</text>
</comment>
<evidence type="ECO:0000313" key="3">
    <source>
        <dbReference type="Proteomes" id="UP001429564"/>
    </source>
</evidence>
<evidence type="ECO:0008006" key="4">
    <source>
        <dbReference type="Google" id="ProtNLM"/>
    </source>
</evidence>
<dbReference type="Proteomes" id="UP001429564">
    <property type="component" value="Unassembled WGS sequence"/>
</dbReference>
<sequence>MKCNRFVVSTLMLVLSGGFGLAADLPAQRQISVTGEAQIEVPPSLAMITLGVTDEADQAVDAMRTVSKSMVAVIDRLHRAGLDPDDMQTQQISVSPNWARAGSLSSSNDRKITSFTASNTLQVRVRDLDSLGEILDQVLQAGANEFRGLQFGVADPAEVQNQIRGTAVKDAIRKAEQLAEAAEVTLGPVLSITDHGGGGGGRPMAMEMARSSAMPVEAGQLSFSHNVSVVFAILPSEEVK</sequence>
<dbReference type="InterPro" id="IPR007497">
    <property type="entry name" value="SIMPL/DUF541"/>
</dbReference>
<evidence type="ECO:0000313" key="2">
    <source>
        <dbReference type="EMBL" id="NIZ62917.1"/>
    </source>
</evidence>
<protein>
    <recommendedName>
        <fullName evidence="4">DUF541 domain-containing protein</fullName>
    </recommendedName>
</protein>
<gene>
    <name evidence="2" type="ORF">DL239_18275</name>
</gene>